<evidence type="ECO:0000256" key="2">
    <source>
        <dbReference type="ARBA" id="ARBA00004496"/>
    </source>
</evidence>
<dbReference type="OrthoDB" id="205639at2759"/>
<keyword evidence="7" id="KW-0472">Membrane</keyword>
<dbReference type="GO" id="GO:0035091">
    <property type="term" value="F:phosphatidylinositol binding"/>
    <property type="evidence" value="ECO:0007669"/>
    <property type="project" value="InterPro"/>
</dbReference>
<evidence type="ECO:0000256" key="6">
    <source>
        <dbReference type="ARBA" id="ARBA00023121"/>
    </source>
</evidence>
<evidence type="ECO:0000256" key="8">
    <source>
        <dbReference type="ARBA" id="ARBA00040748"/>
    </source>
</evidence>
<accession>A0A367KT35</accession>
<dbReference type="InterPro" id="IPR027267">
    <property type="entry name" value="AH/BAR_dom_sf"/>
</dbReference>
<evidence type="ECO:0000313" key="13">
    <source>
        <dbReference type="Proteomes" id="UP000253551"/>
    </source>
</evidence>
<evidence type="ECO:0000256" key="3">
    <source>
        <dbReference type="ARBA" id="ARBA00010883"/>
    </source>
</evidence>
<evidence type="ECO:0000259" key="11">
    <source>
        <dbReference type="PROSITE" id="PS50195"/>
    </source>
</evidence>
<dbReference type="Pfam" id="PF00787">
    <property type="entry name" value="PX"/>
    <property type="match status" value="1"/>
</dbReference>
<dbReference type="Proteomes" id="UP000253551">
    <property type="component" value="Unassembled WGS sequence"/>
</dbReference>
<comment type="caution">
    <text evidence="12">The sequence shown here is derived from an EMBL/GenBank/DDBJ whole genome shotgun (WGS) entry which is preliminary data.</text>
</comment>
<evidence type="ECO:0000256" key="4">
    <source>
        <dbReference type="ARBA" id="ARBA00022448"/>
    </source>
</evidence>
<keyword evidence="6" id="KW-0446">Lipid-binding</keyword>
<evidence type="ECO:0000256" key="7">
    <source>
        <dbReference type="ARBA" id="ARBA00023136"/>
    </source>
</evidence>
<dbReference type="GO" id="GO:0034727">
    <property type="term" value="P:piecemeal microautophagy of the nucleus"/>
    <property type="evidence" value="ECO:0007669"/>
    <property type="project" value="TreeGrafter"/>
</dbReference>
<proteinExistence type="inferred from homology"/>
<evidence type="ECO:0000256" key="1">
    <source>
        <dbReference type="ARBA" id="ARBA00004184"/>
    </source>
</evidence>
<dbReference type="GO" id="GO:0032456">
    <property type="term" value="P:endocytic recycling"/>
    <property type="evidence" value="ECO:0007669"/>
    <property type="project" value="TreeGrafter"/>
</dbReference>
<dbReference type="PANTHER" id="PTHR45949:SF2">
    <property type="entry name" value="SORTING NEXIN-4"/>
    <property type="match status" value="1"/>
</dbReference>
<dbReference type="GO" id="GO:0015031">
    <property type="term" value="P:protein transport"/>
    <property type="evidence" value="ECO:0007669"/>
    <property type="project" value="TreeGrafter"/>
</dbReference>
<dbReference type="EMBL" id="PJQM01000427">
    <property type="protein sequence ID" value="RCI05290.1"/>
    <property type="molecule type" value="Genomic_DNA"/>
</dbReference>
<protein>
    <recommendedName>
        <fullName evidence="8">Sorting nexin-4</fullName>
    </recommendedName>
    <alternativeName>
        <fullName evidence="9">Autophagy-related protein 24</fullName>
    </alternativeName>
</protein>
<evidence type="ECO:0000256" key="10">
    <source>
        <dbReference type="SAM" id="Coils"/>
    </source>
</evidence>
<keyword evidence="5" id="KW-0963">Cytoplasm</keyword>
<evidence type="ECO:0000256" key="5">
    <source>
        <dbReference type="ARBA" id="ARBA00022490"/>
    </source>
</evidence>
<comment type="subcellular location">
    <subcellularLocation>
        <location evidence="2">Cytoplasm</location>
    </subcellularLocation>
    <subcellularLocation>
        <location evidence="1">Endomembrane system</location>
        <topology evidence="1">Peripheral membrane protein</topology>
    </subcellularLocation>
</comment>
<dbReference type="GO" id="GO:0005769">
    <property type="term" value="C:early endosome"/>
    <property type="evidence" value="ECO:0007669"/>
    <property type="project" value="TreeGrafter"/>
</dbReference>
<dbReference type="GO" id="GO:0000407">
    <property type="term" value="C:phagophore assembly site"/>
    <property type="evidence" value="ECO:0007669"/>
    <property type="project" value="TreeGrafter"/>
</dbReference>
<feature type="domain" description="PX" evidence="11">
    <location>
        <begin position="78"/>
        <end position="193"/>
    </location>
</feature>
<comment type="similarity">
    <text evidence="3">Belongs to the sorting nexin family.</text>
</comment>
<dbReference type="InterPro" id="IPR015404">
    <property type="entry name" value="Vps5_C"/>
</dbReference>
<dbReference type="Pfam" id="PF09325">
    <property type="entry name" value="Vps5"/>
    <property type="match status" value="1"/>
</dbReference>
<dbReference type="GO" id="GO:0061709">
    <property type="term" value="P:reticulophagy"/>
    <property type="evidence" value="ECO:0007669"/>
    <property type="project" value="TreeGrafter"/>
</dbReference>
<keyword evidence="10" id="KW-0175">Coiled coil</keyword>
<organism evidence="12 13">
    <name type="scientific">Rhizopus stolonifer</name>
    <name type="common">Rhizopus nigricans</name>
    <dbReference type="NCBI Taxonomy" id="4846"/>
    <lineage>
        <taxon>Eukaryota</taxon>
        <taxon>Fungi</taxon>
        <taxon>Fungi incertae sedis</taxon>
        <taxon>Mucoromycota</taxon>
        <taxon>Mucoromycotina</taxon>
        <taxon>Mucoromycetes</taxon>
        <taxon>Mucorales</taxon>
        <taxon>Mucorineae</taxon>
        <taxon>Rhizopodaceae</taxon>
        <taxon>Rhizopus</taxon>
    </lineage>
</organism>
<dbReference type="Gene3D" id="3.30.1520.10">
    <property type="entry name" value="Phox-like domain"/>
    <property type="match status" value="1"/>
</dbReference>
<keyword evidence="13" id="KW-1185">Reference proteome</keyword>
<dbReference type="InterPro" id="IPR036871">
    <property type="entry name" value="PX_dom_sf"/>
</dbReference>
<evidence type="ECO:0000313" key="12">
    <source>
        <dbReference type="EMBL" id="RCI05290.1"/>
    </source>
</evidence>
<reference evidence="12 13" key="1">
    <citation type="journal article" date="2018" name="G3 (Bethesda)">
        <title>Phylogenetic and Phylogenomic Definition of Rhizopus Species.</title>
        <authorList>
            <person name="Gryganskyi A.P."/>
            <person name="Golan J."/>
            <person name="Dolatabadi S."/>
            <person name="Mondo S."/>
            <person name="Robb S."/>
            <person name="Idnurm A."/>
            <person name="Muszewska A."/>
            <person name="Steczkiewicz K."/>
            <person name="Masonjones S."/>
            <person name="Liao H.L."/>
            <person name="Gajdeczka M.T."/>
            <person name="Anike F."/>
            <person name="Vuek A."/>
            <person name="Anishchenko I.M."/>
            <person name="Voigt K."/>
            <person name="de Hoog G.S."/>
            <person name="Smith M.E."/>
            <person name="Heitman J."/>
            <person name="Vilgalys R."/>
            <person name="Stajich J.E."/>
        </authorList>
    </citation>
    <scope>NUCLEOTIDE SEQUENCE [LARGE SCALE GENOMIC DNA]</scope>
    <source>
        <strain evidence="12 13">LSU 92-RS-03</strain>
    </source>
</reference>
<dbReference type="InterPro" id="IPR001683">
    <property type="entry name" value="PX_dom"/>
</dbReference>
<dbReference type="Gene3D" id="1.20.1270.60">
    <property type="entry name" value="Arfaptin homology (AH) domain/BAR domain"/>
    <property type="match status" value="1"/>
</dbReference>
<dbReference type="AlphaFoldDB" id="A0A367KT35"/>
<gene>
    <name evidence="12" type="primary">SNX4_6</name>
    <name evidence="12" type="ORF">CU098_012361</name>
</gene>
<dbReference type="PROSITE" id="PS50195">
    <property type="entry name" value="PX"/>
    <property type="match status" value="1"/>
</dbReference>
<dbReference type="STRING" id="4846.A0A367KT35"/>
<feature type="coiled-coil region" evidence="10">
    <location>
        <begin position="228"/>
        <end position="255"/>
    </location>
</feature>
<dbReference type="SUPFAM" id="SSF64268">
    <property type="entry name" value="PX domain"/>
    <property type="match status" value="1"/>
</dbReference>
<dbReference type="PANTHER" id="PTHR45949">
    <property type="entry name" value="SORTING NEXIN-4"/>
    <property type="match status" value="1"/>
</dbReference>
<sequence>MSQFSDEQFEVQWSHSNSTAVLDPLSNDNEPAILSSHSYMSDSSHVDIDISEQHQVFNDSSSSSSSNESFTEHKKQPIVLNKKVFVTDPRKETEQSSTFISYLVQSNRKQVRRRFQDFVWLHNVLYHHFPACFVPPLPDKHRLEYVKGDRFSSEFIEKRRISLERFTQRIARHPILGRADFFIMFLESSEFNDASARALREGQETMMDTIGDSLLNAFSKIRKPDPRFIEMKERSDRMEENLDMLQKTLLRTTKRTQDLSHDYEEFTVSVRELADIEPSFKPDLDCFAHGLEQYATSLGAMAAQDSQWQIEVHDYMAYYHAIKDVLKLRDQKQLDFEDLSDYLQSTMDERAKTLREKPTGVTNYITGKLNEVRGADVDKIKREKVLRLDERVRELQEAIDQTHQVNTAFSDQVKKEDAFFNQNKQVEMLDALKTYTDAKVDFYRNSTKLFTECTGVETSSSHA</sequence>
<evidence type="ECO:0000256" key="9">
    <source>
        <dbReference type="ARBA" id="ARBA00041273"/>
    </source>
</evidence>
<keyword evidence="4" id="KW-0813">Transport</keyword>
<dbReference type="GO" id="GO:0000422">
    <property type="term" value="P:autophagy of mitochondrion"/>
    <property type="evidence" value="ECO:0007669"/>
    <property type="project" value="TreeGrafter"/>
</dbReference>
<name>A0A367KT35_RHIST</name>
<dbReference type="SMART" id="SM00312">
    <property type="entry name" value="PX"/>
    <property type="match status" value="1"/>
</dbReference>